<dbReference type="CDD" id="cd00167">
    <property type="entry name" value="SANT"/>
    <property type="match status" value="1"/>
</dbReference>
<organism evidence="2 3">
    <name type="scientific">Halteria grandinella</name>
    <dbReference type="NCBI Taxonomy" id="5974"/>
    <lineage>
        <taxon>Eukaryota</taxon>
        <taxon>Sar</taxon>
        <taxon>Alveolata</taxon>
        <taxon>Ciliophora</taxon>
        <taxon>Intramacronucleata</taxon>
        <taxon>Spirotrichea</taxon>
        <taxon>Stichotrichia</taxon>
        <taxon>Sporadotrichida</taxon>
        <taxon>Halteriidae</taxon>
        <taxon>Halteria</taxon>
    </lineage>
</organism>
<feature type="region of interest" description="Disordered" evidence="1">
    <location>
        <begin position="462"/>
        <end position="504"/>
    </location>
</feature>
<sequence>MQINTSSEQKYNNNQSGALTNQLIDSMFANNNNTSRVDDSGFQRSYGMMPSQMNSQQAQAPQNNYYYNFNNNFLGGNAQNNSLMDTSTTNKQVKSIEIQVTPEKLQGEGNPGGLGAAGGVGTGNQDDEEMLKNGKKRRRRRRQTEPEVKQEPSVEIGRTPWGPGYPPQHPQGYYGGYQQPPYYGAPAQQQQYNPFYQQPPGYPPYAQYTPSIKLLPGGHTYPPPPSPGMHYYHPPPPHQAHYPPPQQPNFEEKPTEPYVAPVVGSLRDFSRTMLYQFSNEQLRQLVQQIDVYIQMLYQFLLYPSRRSSLEQAEQAINKVKVEKRQPGLASVANKDPTKYRAYCLLYEFISKKDGILKTLNLPTYKVPLESVRPIPQQGANKKKQLSTLDEPIVLNLHPQVSFYQSPLLEIAPEVIKQMTKANSGGHHNDREVIKSTTKFFKRFQPLVNPFLLPISRSIIPSNKSKSKSGKYMPFFKRPIKRPENEEEKKEGASPDQEYQQDEDDEYDDIDKVQHIHQLANSITNNRRKFTLVDDNFLLLGLRQHGYKQVASIRYDWLPRKTECEIKHRYKNLTCAKAADNLIKRWKNTHSTPLSEYELQQLARAVRWFQPGTTRRWGLIARCFFPNRSPKFLSDEYQGILHDQQKAEKFGRLMLRDSSATINRNPSNGLGDDDDDNFEEMDLDEHVKQPSIEQNQPEEHTDDEQYEEHSLDNASIKEGNRRQQKSLMKQIDRIMKLELYEAQGDETEEEIVLL</sequence>
<dbReference type="OrthoDB" id="313490at2759"/>
<evidence type="ECO:0000313" key="2">
    <source>
        <dbReference type="EMBL" id="TNV87395.1"/>
    </source>
</evidence>
<gene>
    <name evidence="2" type="ORF">FGO68_gene4584</name>
</gene>
<feature type="compositionally biased region" description="Basic residues" evidence="1">
    <location>
        <begin position="133"/>
        <end position="142"/>
    </location>
</feature>
<dbReference type="Gene3D" id="1.10.10.60">
    <property type="entry name" value="Homeodomain-like"/>
    <property type="match status" value="1"/>
</dbReference>
<feature type="compositionally biased region" description="Basic and acidic residues" evidence="1">
    <location>
        <begin position="143"/>
        <end position="152"/>
    </location>
</feature>
<name>A0A8J8TA80_HALGN</name>
<reference evidence="2" key="1">
    <citation type="submission" date="2019-06" db="EMBL/GenBank/DDBJ databases">
        <authorList>
            <person name="Zheng W."/>
        </authorList>
    </citation>
    <scope>NUCLEOTIDE SEQUENCE</scope>
    <source>
        <strain evidence="2">QDHG01</strain>
    </source>
</reference>
<accession>A0A8J8TA80</accession>
<evidence type="ECO:0000313" key="3">
    <source>
        <dbReference type="Proteomes" id="UP000785679"/>
    </source>
</evidence>
<feature type="compositionally biased region" description="Pro residues" evidence="1">
    <location>
        <begin position="221"/>
        <end position="247"/>
    </location>
</feature>
<dbReference type="InterPro" id="IPR001005">
    <property type="entry name" value="SANT/Myb"/>
</dbReference>
<dbReference type="AlphaFoldDB" id="A0A8J8TA80"/>
<proteinExistence type="predicted"/>
<feature type="compositionally biased region" description="Gly residues" evidence="1">
    <location>
        <begin position="109"/>
        <end position="122"/>
    </location>
</feature>
<feature type="compositionally biased region" description="Acidic residues" evidence="1">
    <location>
        <begin position="670"/>
        <end position="682"/>
    </location>
</feature>
<comment type="caution">
    <text evidence="2">The sequence shown here is derived from an EMBL/GenBank/DDBJ whole genome shotgun (WGS) entry which is preliminary data.</text>
</comment>
<feature type="compositionally biased region" description="Polar residues" evidence="1">
    <location>
        <begin position="657"/>
        <end position="667"/>
    </location>
</feature>
<dbReference type="Proteomes" id="UP000785679">
    <property type="component" value="Unassembled WGS sequence"/>
</dbReference>
<dbReference type="EMBL" id="RRYP01000455">
    <property type="protein sequence ID" value="TNV87395.1"/>
    <property type="molecule type" value="Genomic_DNA"/>
</dbReference>
<protein>
    <recommendedName>
        <fullName evidence="4">Myb-like domain-containing protein</fullName>
    </recommendedName>
</protein>
<evidence type="ECO:0000256" key="1">
    <source>
        <dbReference type="SAM" id="MobiDB-lite"/>
    </source>
</evidence>
<evidence type="ECO:0008006" key="4">
    <source>
        <dbReference type="Google" id="ProtNLM"/>
    </source>
</evidence>
<feature type="compositionally biased region" description="Basic and acidic residues" evidence="1">
    <location>
        <begin position="480"/>
        <end position="492"/>
    </location>
</feature>
<keyword evidence="3" id="KW-1185">Reference proteome</keyword>
<feature type="region of interest" description="Disordered" evidence="1">
    <location>
        <begin position="101"/>
        <end position="179"/>
    </location>
</feature>
<feature type="region of interest" description="Disordered" evidence="1">
    <location>
        <begin position="657"/>
        <end position="725"/>
    </location>
</feature>
<feature type="region of interest" description="Disordered" evidence="1">
    <location>
        <begin position="220"/>
        <end position="248"/>
    </location>
</feature>
<feature type="compositionally biased region" description="Low complexity" evidence="1">
    <location>
        <begin position="170"/>
        <end position="179"/>
    </location>
</feature>